<organism evidence="2">
    <name type="scientific">marine sediment metagenome</name>
    <dbReference type="NCBI Taxonomy" id="412755"/>
    <lineage>
        <taxon>unclassified sequences</taxon>
        <taxon>metagenomes</taxon>
        <taxon>ecological metagenomes</taxon>
    </lineage>
</organism>
<dbReference type="GO" id="GO:0004523">
    <property type="term" value="F:RNA-DNA hybrid ribonuclease activity"/>
    <property type="evidence" value="ECO:0007669"/>
    <property type="project" value="InterPro"/>
</dbReference>
<proteinExistence type="predicted"/>
<gene>
    <name evidence="2" type="ORF">LCGC14_2490380</name>
</gene>
<reference evidence="2" key="1">
    <citation type="journal article" date="2015" name="Nature">
        <title>Complex archaea that bridge the gap between prokaryotes and eukaryotes.</title>
        <authorList>
            <person name="Spang A."/>
            <person name="Saw J.H."/>
            <person name="Jorgensen S.L."/>
            <person name="Zaremba-Niedzwiedzka K."/>
            <person name="Martijn J."/>
            <person name="Lind A.E."/>
            <person name="van Eijk R."/>
            <person name="Schleper C."/>
            <person name="Guy L."/>
            <person name="Ettema T.J."/>
        </authorList>
    </citation>
    <scope>NUCLEOTIDE SEQUENCE</scope>
</reference>
<dbReference type="PROSITE" id="PS50879">
    <property type="entry name" value="RNASE_H_1"/>
    <property type="match status" value="1"/>
</dbReference>
<dbReference type="InterPro" id="IPR036397">
    <property type="entry name" value="RNaseH_sf"/>
</dbReference>
<dbReference type="InterPro" id="IPR012337">
    <property type="entry name" value="RNaseH-like_sf"/>
</dbReference>
<evidence type="ECO:0000259" key="1">
    <source>
        <dbReference type="PROSITE" id="PS50879"/>
    </source>
</evidence>
<dbReference type="GO" id="GO:0003676">
    <property type="term" value="F:nucleic acid binding"/>
    <property type="evidence" value="ECO:0007669"/>
    <property type="project" value="InterPro"/>
</dbReference>
<dbReference type="SUPFAM" id="SSF53098">
    <property type="entry name" value="Ribonuclease H-like"/>
    <property type="match status" value="1"/>
</dbReference>
<name>A0A0F9DYP8_9ZZZZ</name>
<protein>
    <recommendedName>
        <fullName evidence="1">RNase H type-1 domain-containing protein</fullName>
    </recommendedName>
</protein>
<dbReference type="EMBL" id="LAZR01039459">
    <property type="protein sequence ID" value="KKL16958.1"/>
    <property type="molecule type" value="Genomic_DNA"/>
</dbReference>
<sequence>MNKYDVTKFLEPFTSEIDIFILIGGHRVPIKTLTYEISKDTTGRVLVEPEYVIKPDLVGEGSERFLLWADGACSGNPGPGGWAYFLSAFSVIDGKYDDMRTNKSSGYHEGSTTNNAMELEAVIEGLYAAHSMAGKRSNRHIITITSDSEYVVKG</sequence>
<comment type="caution">
    <text evidence="2">The sequence shown here is derived from an EMBL/GenBank/DDBJ whole genome shotgun (WGS) entry which is preliminary data.</text>
</comment>
<evidence type="ECO:0000313" key="2">
    <source>
        <dbReference type="EMBL" id="KKL16958.1"/>
    </source>
</evidence>
<dbReference type="AlphaFoldDB" id="A0A0F9DYP8"/>
<dbReference type="InterPro" id="IPR002156">
    <property type="entry name" value="RNaseH_domain"/>
</dbReference>
<dbReference type="Gene3D" id="3.30.420.10">
    <property type="entry name" value="Ribonuclease H-like superfamily/Ribonuclease H"/>
    <property type="match status" value="1"/>
</dbReference>
<feature type="non-terminal residue" evidence="2">
    <location>
        <position position="154"/>
    </location>
</feature>
<dbReference type="Pfam" id="PF00075">
    <property type="entry name" value="RNase_H"/>
    <property type="match status" value="1"/>
</dbReference>
<accession>A0A0F9DYP8</accession>
<feature type="domain" description="RNase H type-1" evidence="1">
    <location>
        <begin position="61"/>
        <end position="154"/>
    </location>
</feature>